<sequence length="255" mass="29221">MIDTHCHILPGLDDGAKHIEESVAMAKEAINQGIHTIVATPHHKNGRYDNPKEKVLSAVENLNRQLQDRNLPLTILPGQEIRLYGELVNDIEHNDLLTMNQSGRYLFVELPTNHIPRFTKQLLFDIQLHDLVPVIVHPERNTEFLEHPNRLYEFVRQGVLTQITASSLVGKFGKKMKKFSHELIESNLTHFIASDAHGVTSRGFMMTEATKEIEKTYGVSTLYMFTENARLLVEGEPVFVNEPLRIERKKFFGLF</sequence>
<evidence type="ECO:0000256" key="1">
    <source>
        <dbReference type="ARBA" id="ARBA00005750"/>
    </source>
</evidence>
<dbReference type="EMBL" id="FMYI01000001">
    <property type="protein sequence ID" value="SDB81127.1"/>
    <property type="molecule type" value="Genomic_DNA"/>
</dbReference>
<dbReference type="InterPro" id="IPR016667">
    <property type="entry name" value="Caps_polysacc_synth_CpsB/CapC"/>
</dbReference>
<protein>
    <recommendedName>
        <fullName evidence="5">Tyrosine-protein phosphatase</fullName>
        <ecNumber evidence="5">3.1.3.48</ecNumber>
    </recommendedName>
</protein>
<evidence type="ECO:0000256" key="4">
    <source>
        <dbReference type="ARBA" id="ARBA00051722"/>
    </source>
</evidence>
<keyword evidence="2 5" id="KW-0378">Hydrolase</keyword>
<organism evidence="6 7">
    <name type="scientific">Pelagirhabdus alkalitolerans</name>
    <dbReference type="NCBI Taxonomy" id="1612202"/>
    <lineage>
        <taxon>Bacteria</taxon>
        <taxon>Bacillati</taxon>
        <taxon>Bacillota</taxon>
        <taxon>Bacilli</taxon>
        <taxon>Bacillales</taxon>
        <taxon>Bacillaceae</taxon>
        <taxon>Pelagirhabdus</taxon>
    </lineage>
</organism>
<dbReference type="PIRSF" id="PIRSF016557">
    <property type="entry name" value="Caps_synth_CpsB"/>
    <property type="match status" value="1"/>
</dbReference>
<evidence type="ECO:0000313" key="7">
    <source>
        <dbReference type="Proteomes" id="UP000242949"/>
    </source>
</evidence>
<keyword evidence="3 5" id="KW-0904">Protein phosphatase</keyword>
<dbReference type="Pfam" id="PF19567">
    <property type="entry name" value="CpsB_CapC"/>
    <property type="match status" value="1"/>
</dbReference>
<dbReference type="GO" id="GO:0004725">
    <property type="term" value="F:protein tyrosine phosphatase activity"/>
    <property type="evidence" value="ECO:0007669"/>
    <property type="project" value="UniProtKB-UniRule"/>
</dbReference>
<dbReference type="STRING" id="1612202.SAMN05421734_10150"/>
<dbReference type="OrthoDB" id="9788539at2"/>
<keyword evidence="7" id="KW-1185">Reference proteome</keyword>
<evidence type="ECO:0000313" key="6">
    <source>
        <dbReference type="EMBL" id="SDB81127.1"/>
    </source>
</evidence>
<comment type="similarity">
    <text evidence="1 5">Belongs to the metallo-dependent hydrolases superfamily. CpsB/CapC family.</text>
</comment>
<proteinExistence type="inferred from homology"/>
<dbReference type="SUPFAM" id="SSF89550">
    <property type="entry name" value="PHP domain-like"/>
    <property type="match status" value="1"/>
</dbReference>
<accession>A0A1G6GGK7</accession>
<dbReference type="PANTHER" id="PTHR39181">
    <property type="entry name" value="TYROSINE-PROTEIN PHOSPHATASE YWQE"/>
    <property type="match status" value="1"/>
</dbReference>
<reference evidence="7" key="1">
    <citation type="submission" date="2016-09" db="EMBL/GenBank/DDBJ databases">
        <authorList>
            <person name="Varghese N."/>
            <person name="Submissions S."/>
        </authorList>
    </citation>
    <scope>NUCLEOTIDE SEQUENCE [LARGE SCALE GENOMIC DNA]</scope>
    <source>
        <strain evidence="7">S5</strain>
    </source>
</reference>
<dbReference type="EC" id="3.1.3.48" evidence="5"/>
<dbReference type="Proteomes" id="UP000242949">
    <property type="component" value="Unassembled WGS sequence"/>
</dbReference>
<evidence type="ECO:0000256" key="2">
    <source>
        <dbReference type="ARBA" id="ARBA00022801"/>
    </source>
</evidence>
<dbReference type="AlphaFoldDB" id="A0A1G6GGK7"/>
<comment type="catalytic activity">
    <reaction evidence="4 5">
        <text>O-phospho-L-tyrosyl-[protein] + H2O = L-tyrosyl-[protein] + phosphate</text>
        <dbReference type="Rhea" id="RHEA:10684"/>
        <dbReference type="Rhea" id="RHEA-COMP:10136"/>
        <dbReference type="Rhea" id="RHEA-COMP:20101"/>
        <dbReference type="ChEBI" id="CHEBI:15377"/>
        <dbReference type="ChEBI" id="CHEBI:43474"/>
        <dbReference type="ChEBI" id="CHEBI:46858"/>
        <dbReference type="ChEBI" id="CHEBI:61978"/>
        <dbReference type="EC" id="3.1.3.48"/>
    </reaction>
</comment>
<gene>
    <name evidence="6" type="ORF">SAMN05421734_10150</name>
</gene>
<dbReference type="Gene3D" id="3.20.20.140">
    <property type="entry name" value="Metal-dependent hydrolases"/>
    <property type="match status" value="1"/>
</dbReference>
<evidence type="ECO:0000256" key="5">
    <source>
        <dbReference type="PIRNR" id="PIRNR016557"/>
    </source>
</evidence>
<dbReference type="PANTHER" id="PTHR39181:SF1">
    <property type="entry name" value="TYROSINE-PROTEIN PHOSPHATASE YWQE"/>
    <property type="match status" value="1"/>
</dbReference>
<evidence type="ECO:0000256" key="3">
    <source>
        <dbReference type="ARBA" id="ARBA00022912"/>
    </source>
</evidence>
<dbReference type="GO" id="GO:0030145">
    <property type="term" value="F:manganese ion binding"/>
    <property type="evidence" value="ECO:0007669"/>
    <property type="project" value="UniProtKB-UniRule"/>
</dbReference>
<dbReference type="InterPro" id="IPR016195">
    <property type="entry name" value="Pol/histidinol_Pase-like"/>
</dbReference>
<name>A0A1G6GGK7_9BACI</name>
<dbReference type="RefSeq" id="WP_090791595.1">
    <property type="nucleotide sequence ID" value="NZ_FMYI01000001.1"/>
</dbReference>